<proteinExistence type="predicted"/>
<protein>
    <submittedName>
        <fullName evidence="3">BRCT domain-containing protein</fullName>
    </submittedName>
</protein>
<dbReference type="Proteomes" id="UP000050791">
    <property type="component" value="Unassembled WGS sequence"/>
</dbReference>
<accession>A0A183P7W3</accession>
<gene>
    <name evidence="1" type="ORF">SMTD_LOCUS10449</name>
</gene>
<organism evidence="1 2">
    <name type="scientific">Schistosoma mattheei</name>
    <dbReference type="NCBI Taxonomy" id="31246"/>
    <lineage>
        <taxon>Eukaryota</taxon>
        <taxon>Metazoa</taxon>
        <taxon>Spiralia</taxon>
        <taxon>Lophotrochozoa</taxon>
        <taxon>Platyhelminthes</taxon>
        <taxon>Trematoda</taxon>
        <taxon>Digenea</taxon>
        <taxon>Strigeidida</taxon>
        <taxon>Schistosomatoidea</taxon>
        <taxon>Schistosomatidae</taxon>
        <taxon>Schistosoma</taxon>
    </lineage>
</organism>
<sequence length="128" mass="14727">MNSDIIVSVLKETYEVDKIKEAVKILDKFPSIPPKWFVDSEESRNISIDLLNDIYKLSRRRRINGGPKLEENGTLKSSEDCDVKSKSPVIRSPYIQEEDKSTYWIPIDVFKTVSQNHLKAQKNQATSL</sequence>
<dbReference type="EMBL" id="UZAL01030584">
    <property type="protein sequence ID" value="VDP54533.1"/>
    <property type="molecule type" value="Genomic_DNA"/>
</dbReference>
<evidence type="ECO:0000313" key="3">
    <source>
        <dbReference type="WBParaSite" id="SMTH1_37750.1"/>
    </source>
</evidence>
<dbReference type="AlphaFoldDB" id="A0A183P7W3"/>
<dbReference type="Proteomes" id="UP000269396">
    <property type="component" value="Unassembled WGS sequence"/>
</dbReference>
<reference evidence="3" key="2">
    <citation type="submission" date="2023-11" db="UniProtKB">
        <authorList>
            <consortium name="WormBaseParasite"/>
        </authorList>
    </citation>
    <scope>IDENTIFICATION</scope>
</reference>
<evidence type="ECO:0000313" key="1">
    <source>
        <dbReference type="EMBL" id="VDP54533.1"/>
    </source>
</evidence>
<keyword evidence="2" id="KW-1185">Reference proteome</keyword>
<dbReference type="OrthoDB" id="6226989at2759"/>
<dbReference type="WBParaSite" id="SMTH1_37750.1">
    <property type="protein sequence ID" value="SMTH1_37750.1"/>
    <property type="gene ID" value="SMTH1_37750"/>
</dbReference>
<evidence type="ECO:0000313" key="2">
    <source>
        <dbReference type="Proteomes" id="UP000269396"/>
    </source>
</evidence>
<name>A0A183P7W3_9TREM</name>
<reference evidence="1 2" key="1">
    <citation type="submission" date="2018-11" db="EMBL/GenBank/DDBJ databases">
        <authorList>
            <consortium name="Pathogen Informatics"/>
        </authorList>
    </citation>
    <scope>NUCLEOTIDE SEQUENCE [LARGE SCALE GENOMIC DNA]</scope>
    <source>
        <strain evidence="1">Denwood</strain>
        <strain evidence="2">Denwood, Zambia</strain>
    </source>
</reference>